<evidence type="ECO:0000313" key="2">
    <source>
        <dbReference type="Proteomes" id="UP001619887"/>
    </source>
</evidence>
<name>A0ABD2HLF5_PAGBO</name>
<accession>A0ABD2HLF5</accession>
<dbReference type="AlphaFoldDB" id="A0ABD2HLF5"/>
<reference evidence="1 2" key="1">
    <citation type="journal article" date="2022" name="G3 (Bethesda)">
        <title>Evaluating Illumina-, Nanopore-, and PacBio-based genome assembly strategies with the bald notothen, Trematomus borchgrevinki.</title>
        <authorList>
            <person name="Rayamajhi N."/>
            <person name="Cheng C.C."/>
            <person name="Catchen J.M."/>
        </authorList>
    </citation>
    <scope>NUCLEOTIDE SEQUENCE [LARGE SCALE GENOMIC DNA]</scope>
    <source>
        <strain evidence="1">AGRC-2024</strain>
    </source>
</reference>
<protein>
    <submittedName>
        <fullName evidence="1">Uncharacterized protein</fullName>
    </submittedName>
</protein>
<sequence>MRVRKYDHITPILKSLHWLPVELRIEYKVSLLTYQCIHGTAPPYLKELLTPHTSLQTSRSSKANLLKPPRTKLRTMGDRAFCSAAPSLWNALPDHLRAPQTVDAFKNGLKTHLFNRAFS</sequence>
<comment type="caution">
    <text evidence="1">The sequence shown here is derived from an EMBL/GenBank/DDBJ whole genome shotgun (WGS) entry which is preliminary data.</text>
</comment>
<proteinExistence type="predicted"/>
<dbReference type="EMBL" id="JBIYXZ010002068">
    <property type="protein sequence ID" value="KAL3066845.1"/>
    <property type="molecule type" value="Genomic_DNA"/>
</dbReference>
<evidence type="ECO:0000313" key="1">
    <source>
        <dbReference type="EMBL" id="KAL3066845.1"/>
    </source>
</evidence>
<gene>
    <name evidence="1" type="ORF">OYC64_016736</name>
</gene>
<keyword evidence="2" id="KW-1185">Reference proteome</keyword>
<dbReference type="Proteomes" id="UP001619887">
    <property type="component" value="Unassembled WGS sequence"/>
</dbReference>
<organism evidence="1 2">
    <name type="scientific">Pagothenia borchgrevinki</name>
    <name type="common">Bald rockcod</name>
    <name type="synonym">Trematomus borchgrevinki</name>
    <dbReference type="NCBI Taxonomy" id="8213"/>
    <lineage>
        <taxon>Eukaryota</taxon>
        <taxon>Metazoa</taxon>
        <taxon>Chordata</taxon>
        <taxon>Craniata</taxon>
        <taxon>Vertebrata</taxon>
        <taxon>Euteleostomi</taxon>
        <taxon>Actinopterygii</taxon>
        <taxon>Neopterygii</taxon>
        <taxon>Teleostei</taxon>
        <taxon>Neoteleostei</taxon>
        <taxon>Acanthomorphata</taxon>
        <taxon>Eupercaria</taxon>
        <taxon>Perciformes</taxon>
        <taxon>Notothenioidei</taxon>
        <taxon>Nototheniidae</taxon>
        <taxon>Pagothenia</taxon>
    </lineage>
</organism>
<reference evidence="1 2" key="2">
    <citation type="journal article" date="2024" name="G3 (Bethesda)">
        <title>The genome of the cryopelagic Antarctic bald notothen, Trematomus borchgrevinki.</title>
        <authorList>
            <person name="Rayamajhi N."/>
            <person name="Rivera-Colon A.G."/>
            <person name="Minhas B.F."/>
            <person name="Cheng C.C."/>
            <person name="Catchen J.M."/>
        </authorList>
    </citation>
    <scope>NUCLEOTIDE SEQUENCE [LARGE SCALE GENOMIC DNA]</scope>
    <source>
        <strain evidence="1">AGRC-2024</strain>
    </source>
</reference>